<reference evidence="1 2" key="1">
    <citation type="submission" date="2024-02" db="EMBL/GenBank/DDBJ databases">
        <title>Bacteria isolated from the canopy kelp, Nereocystis luetkeana.</title>
        <authorList>
            <person name="Pfister C.A."/>
            <person name="Younker I.T."/>
            <person name="Light S.H."/>
        </authorList>
    </citation>
    <scope>NUCLEOTIDE SEQUENCE [LARGE SCALE GENOMIC DNA]</scope>
    <source>
        <strain evidence="1 2">TI.1.05</strain>
    </source>
</reference>
<protein>
    <recommendedName>
        <fullName evidence="3">Apea-like HEPN domain-containing protein</fullName>
    </recommendedName>
</protein>
<organism evidence="1 2">
    <name type="scientific">Psychromonas aquatilis</name>
    <dbReference type="NCBI Taxonomy" id="2005072"/>
    <lineage>
        <taxon>Bacteria</taxon>
        <taxon>Pseudomonadati</taxon>
        <taxon>Pseudomonadota</taxon>
        <taxon>Gammaproteobacteria</taxon>
        <taxon>Alteromonadales</taxon>
        <taxon>Psychromonadaceae</taxon>
        <taxon>Psychromonas</taxon>
    </lineage>
</organism>
<proteinExistence type="predicted"/>
<keyword evidence="2" id="KW-1185">Reference proteome</keyword>
<evidence type="ECO:0000313" key="2">
    <source>
        <dbReference type="Proteomes" id="UP001369082"/>
    </source>
</evidence>
<evidence type="ECO:0008006" key="3">
    <source>
        <dbReference type="Google" id="ProtNLM"/>
    </source>
</evidence>
<gene>
    <name evidence="1" type="ORF">V6256_13365</name>
</gene>
<dbReference type="Proteomes" id="UP001369082">
    <property type="component" value="Unassembled WGS sequence"/>
</dbReference>
<evidence type="ECO:0000313" key="1">
    <source>
        <dbReference type="EMBL" id="MEL0630599.1"/>
    </source>
</evidence>
<name>A0ABU9GTQ4_9GAMM</name>
<dbReference type="EMBL" id="JBAKAZ010000067">
    <property type="protein sequence ID" value="MEL0630599.1"/>
    <property type="molecule type" value="Genomic_DNA"/>
</dbReference>
<dbReference type="RefSeq" id="WP_341598725.1">
    <property type="nucleotide sequence ID" value="NZ_JBAKAZ010000067.1"/>
</dbReference>
<sequence>MIGFHELKEQQRNQRHGFPDNLAIRVHRALSWLKKAEACEGDNDAQFIFLWIAFNAAYANEVDKAHRLPEAQTFEHFIEKLYDLDKDKHLAGFIWEEFAGSIRVLLDNKFIYQPFWDFKNGYISEIEWTTRFDNAKKYANKALGNANTPQVLTIIFERVYTLRNQLLHGGATHDSAVNREQIRDCCRLMKKLVPTIIKIMMENPNTLWGDAHYPVLPAQ</sequence>
<accession>A0ABU9GTQ4</accession>
<comment type="caution">
    <text evidence="1">The sequence shown here is derived from an EMBL/GenBank/DDBJ whole genome shotgun (WGS) entry which is preliminary data.</text>
</comment>